<gene>
    <name evidence="1" type="ORF">D7M11_04665</name>
</gene>
<name>A0A3B0CSQ2_9BACL</name>
<dbReference type="SUPFAM" id="SSF56436">
    <property type="entry name" value="C-type lectin-like"/>
    <property type="match status" value="1"/>
</dbReference>
<sequence length="319" mass="36275">MMENLYRQAYEALTEQQRNELLESLAAGRTGLMFKRLESFERFGMRTETAVYELDGAEFVFVPGDTVTLGWESFADGLDVDTLADLDQVMEEYDIPDLASFLQSMMSPVRTVTVEPMLVERKLHEIGWHLVDPDSEVMVTRRQDIEAFEASPNRISITNKRLRLTRSSSGTVVEEYKPIAYADLIVTLQEQGCSLPTEDEWEYLCGGGARTLWRWGDSFPYDTHIRYFEDPALKGTPYDMEQPNQFGLHIAYDPYKYEVVDAPCLLKGADGGSFICGGTGIAMGYMPVATYFRSPNDMMDNYKADIGGDYTCYRKVIRL</sequence>
<reference evidence="1 2" key="1">
    <citation type="journal article" date="2007" name="Int. J. Syst. Evol. Microbiol.">
        <title>Paenibacillus ginsengarvi sp. nov., isolated from soil from ginseng cultivation.</title>
        <authorList>
            <person name="Yoon M.H."/>
            <person name="Ten L.N."/>
            <person name="Im W.T."/>
        </authorList>
    </citation>
    <scope>NUCLEOTIDE SEQUENCE [LARGE SCALE GENOMIC DNA]</scope>
    <source>
        <strain evidence="1 2">KCTC 13059</strain>
    </source>
</reference>
<dbReference type="EMBL" id="RBAH01000002">
    <property type="protein sequence ID" value="RKN86307.1"/>
    <property type="molecule type" value="Genomic_DNA"/>
</dbReference>
<dbReference type="InterPro" id="IPR016187">
    <property type="entry name" value="CTDL_fold"/>
</dbReference>
<evidence type="ECO:0000313" key="2">
    <source>
        <dbReference type="Proteomes" id="UP000282311"/>
    </source>
</evidence>
<dbReference type="AlphaFoldDB" id="A0A3B0CSQ2"/>
<dbReference type="Gene3D" id="3.90.1580.10">
    <property type="entry name" value="paralog of FGE (formylglycine-generating enzyme)"/>
    <property type="match status" value="1"/>
</dbReference>
<dbReference type="Proteomes" id="UP000282311">
    <property type="component" value="Unassembled WGS sequence"/>
</dbReference>
<organism evidence="1 2">
    <name type="scientific">Paenibacillus ginsengarvi</name>
    <dbReference type="NCBI Taxonomy" id="400777"/>
    <lineage>
        <taxon>Bacteria</taxon>
        <taxon>Bacillati</taxon>
        <taxon>Bacillota</taxon>
        <taxon>Bacilli</taxon>
        <taxon>Bacillales</taxon>
        <taxon>Paenibacillaceae</taxon>
        <taxon>Paenibacillus</taxon>
    </lineage>
</organism>
<dbReference type="InterPro" id="IPR042095">
    <property type="entry name" value="SUMF_sf"/>
</dbReference>
<dbReference type="OrthoDB" id="4050476at2"/>
<evidence type="ECO:0000313" key="1">
    <source>
        <dbReference type="EMBL" id="RKN86307.1"/>
    </source>
</evidence>
<accession>A0A3B0CSQ2</accession>
<dbReference type="RefSeq" id="WP_120745998.1">
    <property type="nucleotide sequence ID" value="NZ_RBAH01000002.1"/>
</dbReference>
<comment type="caution">
    <text evidence="1">The sequence shown here is derived from an EMBL/GenBank/DDBJ whole genome shotgun (WGS) entry which is preliminary data.</text>
</comment>
<proteinExistence type="predicted"/>
<keyword evidence="2" id="KW-1185">Reference proteome</keyword>
<protein>
    <submittedName>
        <fullName evidence="1">Uncharacterized protein</fullName>
    </submittedName>
</protein>